<dbReference type="EMBL" id="CAJPIN010008757">
    <property type="protein sequence ID" value="CAG2059116.1"/>
    <property type="molecule type" value="Genomic_DNA"/>
</dbReference>
<evidence type="ECO:0000256" key="4">
    <source>
        <dbReference type="ARBA" id="ARBA00022989"/>
    </source>
</evidence>
<feature type="transmembrane region" description="Helical" evidence="6">
    <location>
        <begin position="244"/>
        <end position="263"/>
    </location>
</feature>
<sequence length="557" mass="63584">MQRFTCSRICFRAFTEEIRMYFGEAVALYFTFLGFYTTALLVPMVLGILQMLLSSETLAFFCVFNVLWVTLFLEAWKRKCSELAFTWGTIGMTGLDEPRPNYHGTMAIDTITGRYQPQFPKWKTYLRMYAVSFPIVFLCMLGAFFVMLVSFWTEEYLMARRERGVRMGRLLVTLPSIVYTALVYIMNTYYRRLATHLTEWGRFNLPYPVCLVTLAKSPGLILNMLCGENHRTQSQFDRHRVTKLVLFEFVNNFMSLFYIAFYIRDMDMLRSQLAVMLIILQAINNFQEAMLPLLIKQYGKRLLRLLELDSFFGLLSEDPTGGKGGKEHGYVEGGEPGNTIGGGVLPHILPLSRDDPRIAQATEEGEMENYEGTYDDYLEMFIQFGYVFLFSSVFPNSRILGRLQQHPGGAGRRLQAVPSLPEAFGQESQGHRRLAGLATMSTNSSPHHIGGLRAFEALGALSIVTNCGLLCMSPQLRGLAPDLSNVEWVLLVVCLEHVLLAVRHVLHEAIPDVPGWVRLALAKIDYQSKQALKHEVLFIYSERFTSLLCMVPLWRRQ</sequence>
<keyword evidence="5 6" id="KW-0472">Membrane</keyword>
<evidence type="ECO:0000256" key="3">
    <source>
        <dbReference type="ARBA" id="ARBA00022692"/>
    </source>
</evidence>
<keyword evidence="3 6" id="KW-0812">Transmembrane</keyword>
<feature type="transmembrane region" description="Helical" evidence="6">
    <location>
        <begin position="128"/>
        <end position="152"/>
    </location>
</feature>
<protein>
    <recommendedName>
        <fullName evidence="6">Anoctamin</fullName>
    </recommendedName>
</protein>
<proteinExistence type="inferred from homology"/>
<accession>A0ABN7NX46</accession>
<feature type="domain" description="Anoctamin transmembrane" evidence="7">
    <location>
        <begin position="18"/>
        <end position="200"/>
    </location>
</feature>
<feature type="transmembrane region" description="Helical" evidence="6">
    <location>
        <begin position="21"/>
        <end position="46"/>
    </location>
</feature>
<evidence type="ECO:0000313" key="8">
    <source>
        <dbReference type="EMBL" id="CAG2059116.1"/>
    </source>
</evidence>
<evidence type="ECO:0000256" key="6">
    <source>
        <dbReference type="RuleBase" id="RU280814"/>
    </source>
</evidence>
<dbReference type="Pfam" id="PF04547">
    <property type="entry name" value="Anoctamin"/>
    <property type="match status" value="3"/>
</dbReference>
<evidence type="ECO:0000256" key="2">
    <source>
        <dbReference type="ARBA" id="ARBA00009671"/>
    </source>
</evidence>
<comment type="similarity">
    <text evidence="2 6">Belongs to the anoctamin family.</text>
</comment>
<name>A0ABN7NX46_TIMPD</name>
<evidence type="ECO:0000313" key="9">
    <source>
        <dbReference type="Proteomes" id="UP001153148"/>
    </source>
</evidence>
<keyword evidence="9" id="KW-1185">Reference proteome</keyword>
<feature type="transmembrane region" description="Helical" evidence="6">
    <location>
        <begin position="58"/>
        <end position="76"/>
    </location>
</feature>
<keyword evidence="4 6" id="KW-1133">Transmembrane helix</keyword>
<feature type="domain" description="Anoctamin transmembrane" evidence="7">
    <location>
        <begin position="453"/>
        <end position="522"/>
    </location>
</feature>
<evidence type="ECO:0000256" key="5">
    <source>
        <dbReference type="ARBA" id="ARBA00023136"/>
    </source>
</evidence>
<dbReference type="Proteomes" id="UP001153148">
    <property type="component" value="Unassembled WGS sequence"/>
</dbReference>
<organism evidence="8 9">
    <name type="scientific">Timema podura</name>
    <name type="common">Walking stick</name>
    <dbReference type="NCBI Taxonomy" id="61482"/>
    <lineage>
        <taxon>Eukaryota</taxon>
        <taxon>Metazoa</taxon>
        <taxon>Ecdysozoa</taxon>
        <taxon>Arthropoda</taxon>
        <taxon>Hexapoda</taxon>
        <taxon>Insecta</taxon>
        <taxon>Pterygota</taxon>
        <taxon>Neoptera</taxon>
        <taxon>Polyneoptera</taxon>
        <taxon>Phasmatodea</taxon>
        <taxon>Timematodea</taxon>
        <taxon>Timematoidea</taxon>
        <taxon>Timematidae</taxon>
        <taxon>Timema</taxon>
    </lineage>
</organism>
<reference evidence="8" key="1">
    <citation type="submission" date="2021-03" db="EMBL/GenBank/DDBJ databases">
        <authorList>
            <person name="Tran Van P."/>
        </authorList>
    </citation>
    <scope>NUCLEOTIDE SEQUENCE</scope>
</reference>
<comment type="caution">
    <text evidence="8">The sequence shown here is derived from an EMBL/GenBank/DDBJ whole genome shotgun (WGS) entry which is preliminary data.</text>
</comment>
<dbReference type="InterPro" id="IPR049452">
    <property type="entry name" value="Anoctamin_TM"/>
</dbReference>
<comment type="caution">
    <text evidence="6">Lacks conserved residue(s) required for the propagation of feature annotation.</text>
</comment>
<evidence type="ECO:0000259" key="7">
    <source>
        <dbReference type="Pfam" id="PF04547"/>
    </source>
</evidence>
<gene>
    <name evidence="8" type="ORF">TPAB3V08_LOCUS6082</name>
</gene>
<dbReference type="PANTHER" id="PTHR12308:SF74">
    <property type="entry name" value="ANOCTAMIN"/>
    <property type="match status" value="1"/>
</dbReference>
<dbReference type="PANTHER" id="PTHR12308">
    <property type="entry name" value="ANOCTAMIN"/>
    <property type="match status" value="1"/>
</dbReference>
<feature type="transmembrane region" description="Helical" evidence="6">
    <location>
        <begin position="172"/>
        <end position="190"/>
    </location>
</feature>
<feature type="transmembrane region" description="Helical" evidence="6">
    <location>
        <begin position="275"/>
        <end position="295"/>
    </location>
</feature>
<dbReference type="InterPro" id="IPR007632">
    <property type="entry name" value="Anoctamin"/>
</dbReference>
<evidence type="ECO:0000256" key="1">
    <source>
        <dbReference type="ARBA" id="ARBA00004141"/>
    </source>
</evidence>
<feature type="domain" description="Anoctamin transmembrane" evidence="7">
    <location>
        <begin position="228"/>
        <end position="397"/>
    </location>
</feature>
<comment type="subcellular location">
    <subcellularLocation>
        <location evidence="1 6">Membrane</location>
        <topology evidence="1 6">Multi-pass membrane protein</topology>
    </subcellularLocation>
</comment>